<dbReference type="Proteomes" id="UP000256601">
    <property type="component" value="Unassembled WGS sequence"/>
</dbReference>
<dbReference type="Pfam" id="PF04082">
    <property type="entry name" value="Fungal_trans"/>
    <property type="match status" value="1"/>
</dbReference>
<evidence type="ECO:0000259" key="8">
    <source>
        <dbReference type="PROSITE" id="PS50048"/>
    </source>
</evidence>
<dbReference type="VEuPathDB" id="FungiDB:YALI1_C21448g"/>
<dbReference type="Gene3D" id="4.10.240.10">
    <property type="entry name" value="Zn(2)-C6 fungal-type DNA-binding domain"/>
    <property type="match status" value="1"/>
</dbReference>
<evidence type="ECO:0000256" key="2">
    <source>
        <dbReference type="ARBA" id="ARBA00022723"/>
    </source>
</evidence>
<evidence type="ECO:0000256" key="3">
    <source>
        <dbReference type="ARBA" id="ARBA00023015"/>
    </source>
</evidence>
<evidence type="ECO:0000256" key="1">
    <source>
        <dbReference type="ARBA" id="ARBA00004123"/>
    </source>
</evidence>
<dbReference type="SUPFAM" id="SSF57701">
    <property type="entry name" value="Zn2/Cys6 DNA-binding domain"/>
    <property type="match status" value="1"/>
</dbReference>
<comment type="subcellular location">
    <subcellularLocation>
        <location evidence="1">Nucleus</location>
    </subcellularLocation>
</comment>
<dbReference type="GO" id="GO:0008270">
    <property type="term" value="F:zinc ion binding"/>
    <property type="evidence" value="ECO:0007669"/>
    <property type="project" value="InterPro"/>
</dbReference>
<organism evidence="9 10">
    <name type="scientific">Yarrowia lipolytica</name>
    <name type="common">Candida lipolytica</name>
    <dbReference type="NCBI Taxonomy" id="4952"/>
    <lineage>
        <taxon>Eukaryota</taxon>
        <taxon>Fungi</taxon>
        <taxon>Dikarya</taxon>
        <taxon>Ascomycota</taxon>
        <taxon>Saccharomycotina</taxon>
        <taxon>Dipodascomycetes</taxon>
        <taxon>Dipodascales</taxon>
        <taxon>Dipodascales incertae sedis</taxon>
        <taxon>Yarrowia</taxon>
    </lineage>
</organism>
<sequence length="848" mass="94582">MSVKKPPQTRKLSDTPSSLAASVDKKGGKDDKKKKLVVACMACRAKKVKCSSDKPACKNCLRLGVPCEYPLIRNRGSRFGYSGYLEKRLGSLENCLLSQDAKNGLSGVIKLVPVYPCQAQSQPPPQQPPPQHATPQPPSSVPPGHSPETPRYAESNASDESTLTIKLPSPELTDHFVSLYFKHIHNHTYSYLYRPHFEERIRNGTVNKALVYAVCGLCCRFSNHPLIEPGAKDYLGAQYITQARKLIRSQLEEPDIETVQASICVVQYEFFLANGSKSMIYIGLAIRMASHLSLFKELEGPELETSTWQERELRRRTWWSIVVLDRLAHGTNWTLLIPPEHFEVQLPCSREDFENNRQTRTVFLDGRESDIALDEDKESKVASPKEYEYNIFSLHILIVEAWSRVTKYANDGALRKGAKSGKSDVTAIKEDSKSTDSIIKEKSATPTKDDLLPWQNGSDFQTLASLIAKIQEKIPPHLQLSAENLQAATVQGIHGMFVHVHCVLQQTICTLYQTVYPLNTSLYTTKQVEAIPRCFIETAAINIVNSAGVISSVAQQLLHHNMVPAPFVGFCIFSTSPVHIANTFSQDTQTAAAAQHNLALNLRLLINLKDYWQVVSMWCSTIRERYSEKLQQVEGGRRSGKTEEPLIYNHHYTPTNAKFKSGEIDKRKVAAAAMRQKTQTQENSGIPKEANTWSQATASMAETKPPSVKTPSIPSTPVLMSVFTEMGSAANNMSFALPQALQSVSKTNTPAASPRTHAEDTDLNMLKNVLYPSFSNPPIYGVEAPASLPPQVNITNPSSPKNWDLFPELTNAPTEYGFHDLGEQWLRHFEIGVDDIQRVFPRGEEGYM</sequence>
<keyword evidence="3" id="KW-0805">Transcription regulation</keyword>
<evidence type="ECO:0000256" key="7">
    <source>
        <dbReference type="SAM" id="MobiDB-lite"/>
    </source>
</evidence>
<feature type="domain" description="Zn(2)-C6 fungal-type" evidence="8">
    <location>
        <begin position="39"/>
        <end position="69"/>
    </location>
</feature>
<accession>A0A371C7U5</accession>
<feature type="region of interest" description="Disordered" evidence="7">
    <location>
        <begin position="118"/>
        <end position="161"/>
    </location>
</feature>
<evidence type="ECO:0000256" key="6">
    <source>
        <dbReference type="ARBA" id="ARBA00023242"/>
    </source>
</evidence>
<dbReference type="CDD" id="cd00067">
    <property type="entry name" value="GAL4"/>
    <property type="match status" value="1"/>
</dbReference>
<dbReference type="Pfam" id="PF00172">
    <property type="entry name" value="Zn_clus"/>
    <property type="match status" value="1"/>
</dbReference>
<dbReference type="GO" id="GO:0000981">
    <property type="term" value="F:DNA-binding transcription factor activity, RNA polymerase II-specific"/>
    <property type="evidence" value="ECO:0007669"/>
    <property type="project" value="InterPro"/>
</dbReference>
<dbReference type="PROSITE" id="PS00463">
    <property type="entry name" value="ZN2_CY6_FUNGAL_1"/>
    <property type="match status" value="1"/>
</dbReference>
<dbReference type="CDD" id="cd12148">
    <property type="entry name" value="fungal_TF_MHR"/>
    <property type="match status" value="1"/>
</dbReference>
<dbReference type="InterPro" id="IPR036864">
    <property type="entry name" value="Zn2-C6_fun-type_DNA-bd_sf"/>
</dbReference>
<evidence type="ECO:0000256" key="4">
    <source>
        <dbReference type="ARBA" id="ARBA00023026"/>
    </source>
</evidence>
<dbReference type="InterPro" id="IPR050815">
    <property type="entry name" value="TF_fung"/>
</dbReference>
<dbReference type="VEuPathDB" id="FungiDB:YALI0_C15202g"/>
<name>A0A371C7U5_YARLL</name>
<dbReference type="SMART" id="SM00066">
    <property type="entry name" value="GAL4"/>
    <property type="match status" value="1"/>
</dbReference>
<keyword evidence="6" id="KW-0539">Nucleus</keyword>
<dbReference type="PANTHER" id="PTHR47338:SF27">
    <property type="entry name" value="ZN(II)2CYS6 TRANSCRIPTION FACTOR (EUROFUNG)"/>
    <property type="match status" value="1"/>
</dbReference>
<dbReference type="SMART" id="SM00906">
    <property type="entry name" value="Fungal_trans"/>
    <property type="match status" value="1"/>
</dbReference>
<feature type="region of interest" description="Disordered" evidence="7">
    <location>
        <begin position="1"/>
        <end position="33"/>
    </location>
</feature>
<proteinExistence type="predicted"/>
<keyword evidence="4" id="KW-0843">Virulence</keyword>
<feature type="compositionally biased region" description="Basic and acidic residues" evidence="7">
    <location>
        <begin position="23"/>
        <end position="33"/>
    </location>
</feature>
<feature type="compositionally biased region" description="Pro residues" evidence="7">
    <location>
        <begin position="122"/>
        <end position="145"/>
    </location>
</feature>
<dbReference type="PRINTS" id="PR00755">
    <property type="entry name" value="AFLATOXINBRP"/>
</dbReference>
<reference evidence="9 10" key="1">
    <citation type="submission" date="2018-07" db="EMBL/GenBank/DDBJ databases">
        <title>Draft Genome Assemblies for Five Robust Yarrowia lipolytica Strains Exhibiting High Lipid Production and Pentose Sugar Utilization and Sugar Alcohol Secretion from Undetoxified Lignocellulosic Biomass Hydrolysates.</title>
        <authorList>
            <consortium name="DOE Joint Genome Institute"/>
            <person name="Walker C."/>
            <person name="Ryu S."/>
            <person name="Na H."/>
            <person name="Zane M."/>
            <person name="LaButti K."/>
            <person name="Lipzen A."/>
            <person name="Haridas S."/>
            <person name="Barry K."/>
            <person name="Grigoriev I.V."/>
            <person name="Quarterman J."/>
            <person name="Slininger P."/>
            <person name="Dien B."/>
            <person name="Trinh C.T."/>
        </authorList>
    </citation>
    <scope>NUCLEOTIDE SEQUENCE [LARGE SCALE GENOMIC DNA]</scope>
    <source>
        <strain evidence="9 10">YB392</strain>
    </source>
</reference>
<dbReference type="GO" id="GO:0003677">
    <property type="term" value="F:DNA binding"/>
    <property type="evidence" value="ECO:0007669"/>
    <property type="project" value="InterPro"/>
</dbReference>
<evidence type="ECO:0000313" key="10">
    <source>
        <dbReference type="Proteomes" id="UP000256601"/>
    </source>
</evidence>
<dbReference type="AlphaFoldDB" id="A0A371C7U5"/>
<dbReference type="InterPro" id="IPR007219">
    <property type="entry name" value="XnlR_reg_dom"/>
</dbReference>
<dbReference type="GO" id="GO:0006351">
    <property type="term" value="P:DNA-templated transcription"/>
    <property type="evidence" value="ECO:0007669"/>
    <property type="project" value="InterPro"/>
</dbReference>
<keyword evidence="2" id="KW-0479">Metal-binding</keyword>
<dbReference type="EMBL" id="KZ858987">
    <property type="protein sequence ID" value="RDW26080.1"/>
    <property type="molecule type" value="Genomic_DNA"/>
</dbReference>
<dbReference type="GO" id="GO:0005634">
    <property type="term" value="C:nucleus"/>
    <property type="evidence" value="ECO:0007669"/>
    <property type="project" value="UniProtKB-SubCell"/>
</dbReference>
<keyword evidence="5" id="KW-0804">Transcription</keyword>
<dbReference type="PROSITE" id="PS50048">
    <property type="entry name" value="ZN2_CY6_FUNGAL_2"/>
    <property type="match status" value="1"/>
</dbReference>
<dbReference type="InterPro" id="IPR001138">
    <property type="entry name" value="Zn2Cys6_DnaBD"/>
</dbReference>
<evidence type="ECO:0000313" key="9">
    <source>
        <dbReference type="EMBL" id="RDW26080.1"/>
    </source>
</evidence>
<gene>
    <name evidence="9" type="ORF">B0I71DRAFT_170616</name>
</gene>
<dbReference type="PANTHER" id="PTHR47338">
    <property type="entry name" value="ZN(II)2CYS6 TRANSCRIPTION FACTOR (EUROFUNG)-RELATED"/>
    <property type="match status" value="1"/>
</dbReference>
<protein>
    <submittedName>
        <fullName evidence="9">Fungal-specific transcription factor domain-domain-containing protein</fullName>
    </submittedName>
</protein>
<evidence type="ECO:0000256" key="5">
    <source>
        <dbReference type="ARBA" id="ARBA00023163"/>
    </source>
</evidence>